<organism evidence="2 3">
    <name type="scientific">Haladaptatus litoreus</name>
    <dbReference type="NCBI Taxonomy" id="553468"/>
    <lineage>
        <taxon>Archaea</taxon>
        <taxon>Methanobacteriati</taxon>
        <taxon>Methanobacteriota</taxon>
        <taxon>Stenosarchaea group</taxon>
        <taxon>Halobacteria</taxon>
        <taxon>Halobacteriales</taxon>
        <taxon>Haladaptataceae</taxon>
        <taxon>Haladaptatus</taxon>
    </lineage>
</organism>
<evidence type="ECO:0000256" key="1">
    <source>
        <dbReference type="SAM" id="Phobius"/>
    </source>
</evidence>
<accession>A0A1N6W1B9</accession>
<dbReference type="RefSeq" id="WP_175609614.1">
    <property type="nucleotide sequence ID" value="NZ_FTNO01000001.1"/>
</dbReference>
<sequence>MRIDARDAATIGFASMGSLLGALVGNAAGNGNMLLWCGGGTVLDSAFSAYFLS</sequence>
<gene>
    <name evidence="2" type="ORF">SAMN05421858_0565</name>
</gene>
<protein>
    <submittedName>
        <fullName evidence="2">Uncharacterized protein</fullName>
    </submittedName>
</protein>
<keyword evidence="1" id="KW-0472">Membrane</keyword>
<name>A0A1N6W1B9_9EURY</name>
<dbReference type="Proteomes" id="UP000186914">
    <property type="component" value="Unassembled WGS sequence"/>
</dbReference>
<evidence type="ECO:0000313" key="2">
    <source>
        <dbReference type="EMBL" id="SIQ83899.1"/>
    </source>
</evidence>
<keyword evidence="1" id="KW-0812">Transmembrane</keyword>
<evidence type="ECO:0000313" key="3">
    <source>
        <dbReference type="Proteomes" id="UP000186914"/>
    </source>
</evidence>
<keyword evidence="3" id="KW-1185">Reference proteome</keyword>
<dbReference type="EMBL" id="FTNO01000001">
    <property type="protein sequence ID" value="SIQ83899.1"/>
    <property type="molecule type" value="Genomic_DNA"/>
</dbReference>
<feature type="transmembrane region" description="Helical" evidence="1">
    <location>
        <begin position="7"/>
        <end position="27"/>
    </location>
</feature>
<proteinExistence type="predicted"/>
<reference evidence="3" key="1">
    <citation type="submission" date="2017-01" db="EMBL/GenBank/DDBJ databases">
        <authorList>
            <person name="Varghese N."/>
            <person name="Submissions S."/>
        </authorList>
    </citation>
    <scope>NUCLEOTIDE SEQUENCE [LARGE SCALE GENOMIC DNA]</scope>
    <source>
        <strain evidence="3">CGMCC 1.7737</strain>
    </source>
</reference>
<dbReference type="AlphaFoldDB" id="A0A1N6W1B9"/>
<keyword evidence="1" id="KW-1133">Transmembrane helix</keyword>